<gene>
    <name evidence="1" type="ORF">HINF_LOCUS18811</name>
    <name evidence="2" type="ORF">HINF_LOCUS68661</name>
</gene>
<evidence type="ECO:0000313" key="2">
    <source>
        <dbReference type="EMBL" id="CAL6096922.1"/>
    </source>
</evidence>
<name>A0AA86TWN6_9EUKA</name>
<evidence type="ECO:0000313" key="3">
    <source>
        <dbReference type="Proteomes" id="UP001642409"/>
    </source>
</evidence>
<reference evidence="2 3" key="2">
    <citation type="submission" date="2024-07" db="EMBL/GenBank/DDBJ databases">
        <authorList>
            <person name="Akdeniz Z."/>
        </authorList>
    </citation>
    <scope>NUCLEOTIDE SEQUENCE [LARGE SCALE GENOMIC DNA]</scope>
</reference>
<keyword evidence="3" id="KW-1185">Reference proteome</keyword>
<dbReference type="EMBL" id="CAXDID020000489">
    <property type="protein sequence ID" value="CAL6096922.1"/>
    <property type="molecule type" value="Genomic_DNA"/>
</dbReference>
<organism evidence="1">
    <name type="scientific">Hexamita inflata</name>
    <dbReference type="NCBI Taxonomy" id="28002"/>
    <lineage>
        <taxon>Eukaryota</taxon>
        <taxon>Metamonada</taxon>
        <taxon>Diplomonadida</taxon>
        <taxon>Hexamitidae</taxon>
        <taxon>Hexamitinae</taxon>
        <taxon>Hexamita</taxon>
    </lineage>
</organism>
<comment type="caution">
    <text evidence="1">The sequence shown here is derived from an EMBL/GenBank/DDBJ whole genome shotgun (WGS) entry which is preliminary data.</text>
</comment>
<proteinExistence type="predicted"/>
<dbReference type="Gene3D" id="2.160.20.110">
    <property type="match status" value="1"/>
</dbReference>
<sequence length="857" mass="92711">MNLPLFSLFGLTNSIQLQNANLSVNIPQQLSQGSLICFTCDLNAKSSEFTFIASAQNVSGVVLYPLTLQKLNQSLVQFRLNGVNVGGLILNASKIAVSMSQCNISGYVGLQSVSGSIICYILNQVSLEVDIVRICANVQNFGQGILTYTGTISATCFVCGEKIPTYGLCQKSLKFGKLEDDKIICPSPFIFDGEECSCKEGDVLNGTSCVNILTSVSLLNTKQIKLNNSFQDLTNRTIALDNTTKILNQAILDQKEINQLLNQTLTSTKQIIQQQQQVIEELALQVYCLNNRVRFQNAQCFTNYEITGSEVSLSCSSQIYIVISYIPTITHQVVDSGNFSNGYVFATTTIIQNALVDIYDNVYSTYFYPLFQSQNTFTNLKIQFGAQTLNIGSFILSSIQSITINQMNIISRVGSQITVNANSQLNILTDSLIAALINNLLINLSFASSSGNITLINNVNGVLNISEYQVNGDYNSTQTVVMIGLNVKTAIINVNRVSFKPSTFNVGNGSSFLFGNQESGESTLSINNLSVIIGSSSNFQLLGSISTTTYNTYLFGGIIAYIKSVSSININNVLLDAYQMISTNYVSEAGFLVGYVISNSNSIMLKNICLQQNMTSTTLEFTQFGLIGENSGNISIQNAYVTFTVQIELFRCFGIIGYQNQIYFASNSLYAEVINMKTSVSISGSGSNVGQIFGSTYGNCFIKNTSIVGGTIGLGQISQVGGFIGSVYNDATIFNSSIFNSNISGSIFTGGIIGLTWNNIKDTNTTIMDSSIINMTISGLDTVGGIIGTCYSYLYLTNTQIQVVHISTSGLSFGVVIGSNITQLPYFFSNSTARSNFINGVKQTECAVLTPNSITGC</sequence>
<dbReference type="AlphaFoldDB" id="A0AA86TWN6"/>
<dbReference type="EMBL" id="CATOUU010000472">
    <property type="protein sequence ID" value="CAI9931166.1"/>
    <property type="molecule type" value="Genomic_DNA"/>
</dbReference>
<protein>
    <submittedName>
        <fullName evidence="2">Hypothetical_protein</fullName>
    </submittedName>
</protein>
<dbReference type="Proteomes" id="UP001642409">
    <property type="component" value="Unassembled WGS sequence"/>
</dbReference>
<reference evidence="1" key="1">
    <citation type="submission" date="2023-06" db="EMBL/GenBank/DDBJ databases">
        <authorList>
            <person name="Kurt Z."/>
        </authorList>
    </citation>
    <scope>NUCLEOTIDE SEQUENCE</scope>
</reference>
<accession>A0AA86TWN6</accession>
<evidence type="ECO:0000313" key="1">
    <source>
        <dbReference type="EMBL" id="CAI9931166.1"/>
    </source>
</evidence>